<feature type="region of interest" description="Disordered" evidence="1">
    <location>
        <begin position="1"/>
        <end position="31"/>
    </location>
</feature>
<proteinExistence type="predicted"/>
<reference evidence="2" key="1">
    <citation type="journal article" date="2022" name="bioRxiv">
        <title>Sequencing and chromosome-scale assembly of the giantPleurodeles waltlgenome.</title>
        <authorList>
            <person name="Brown T."/>
            <person name="Elewa A."/>
            <person name="Iarovenko S."/>
            <person name="Subramanian E."/>
            <person name="Araus A.J."/>
            <person name="Petzold A."/>
            <person name="Susuki M."/>
            <person name="Suzuki K.-i.T."/>
            <person name="Hayashi T."/>
            <person name="Toyoda A."/>
            <person name="Oliveira C."/>
            <person name="Osipova E."/>
            <person name="Leigh N.D."/>
            <person name="Simon A."/>
            <person name="Yun M.H."/>
        </authorList>
    </citation>
    <scope>NUCLEOTIDE SEQUENCE</scope>
    <source>
        <strain evidence="2">20211129_DDA</strain>
        <tissue evidence="2">Liver</tissue>
    </source>
</reference>
<dbReference type="AlphaFoldDB" id="A0AAV7S9S2"/>
<evidence type="ECO:0000313" key="3">
    <source>
        <dbReference type="Proteomes" id="UP001066276"/>
    </source>
</evidence>
<keyword evidence="3" id="KW-1185">Reference proteome</keyword>
<name>A0AAV7S9S2_PLEWA</name>
<organism evidence="2 3">
    <name type="scientific">Pleurodeles waltl</name>
    <name type="common">Iberian ribbed newt</name>
    <dbReference type="NCBI Taxonomy" id="8319"/>
    <lineage>
        <taxon>Eukaryota</taxon>
        <taxon>Metazoa</taxon>
        <taxon>Chordata</taxon>
        <taxon>Craniata</taxon>
        <taxon>Vertebrata</taxon>
        <taxon>Euteleostomi</taxon>
        <taxon>Amphibia</taxon>
        <taxon>Batrachia</taxon>
        <taxon>Caudata</taxon>
        <taxon>Salamandroidea</taxon>
        <taxon>Salamandridae</taxon>
        <taxon>Pleurodelinae</taxon>
        <taxon>Pleurodeles</taxon>
    </lineage>
</organism>
<protein>
    <submittedName>
        <fullName evidence="2">Uncharacterized protein</fullName>
    </submittedName>
</protein>
<evidence type="ECO:0000313" key="2">
    <source>
        <dbReference type="EMBL" id="KAJ1161244.1"/>
    </source>
</evidence>
<dbReference type="Proteomes" id="UP001066276">
    <property type="component" value="Chromosome 4_2"/>
</dbReference>
<sequence>MTETESIFQPLLSARELQGGRSTSLAKHAESVPPTPLILERVVTACAVEIREEDKENRNVCGGTESGNEAAQKKRM</sequence>
<comment type="caution">
    <text evidence="2">The sequence shown here is derived from an EMBL/GenBank/DDBJ whole genome shotgun (WGS) entry which is preliminary data.</text>
</comment>
<dbReference type="EMBL" id="JANPWB010000008">
    <property type="protein sequence ID" value="KAJ1161244.1"/>
    <property type="molecule type" value="Genomic_DNA"/>
</dbReference>
<feature type="region of interest" description="Disordered" evidence="1">
    <location>
        <begin position="54"/>
        <end position="76"/>
    </location>
</feature>
<gene>
    <name evidence="2" type="ORF">NDU88_001731</name>
</gene>
<accession>A0AAV7S9S2</accession>
<evidence type="ECO:0000256" key="1">
    <source>
        <dbReference type="SAM" id="MobiDB-lite"/>
    </source>
</evidence>